<evidence type="ECO:0000313" key="1">
    <source>
        <dbReference type="EMBL" id="MFC4501421.1"/>
    </source>
</evidence>
<sequence length="53" mass="5066">MTIKAPHAANGSGLDSGVRAALAALLSKDDVGASAAGLFQSPSDAAKSQVAVA</sequence>
<evidence type="ECO:0000313" key="2">
    <source>
        <dbReference type="Proteomes" id="UP001595839"/>
    </source>
</evidence>
<dbReference type="Proteomes" id="UP001595839">
    <property type="component" value="Unassembled WGS sequence"/>
</dbReference>
<dbReference type="RefSeq" id="WP_381170779.1">
    <property type="nucleotide sequence ID" value="NZ_JBHSFK010000010.1"/>
</dbReference>
<proteinExistence type="predicted"/>
<evidence type="ECO:0008006" key="3">
    <source>
        <dbReference type="Google" id="ProtNLM"/>
    </source>
</evidence>
<organism evidence="1 2">
    <name type="scientific">Streptomyces vulcanius</name>
    <dbReference type="NCBI Taxonomy" id="1441876"/>
    <lineage>
        <taxon>Bacteria</taxon>
        <taxon>Bacillati</taxon>
        <taxon>Actinomycetota</taxon>
        <taxon>Actinomycetes</taxon>
        <taxon>Kitasatosporales</taxon>
        <taxon>Streptomycetaceae</taxon>
        <taxon>Streptomyces</taxon>
    </lineage>
</organism>
<dbReference type="EMBL" id="JBHSFK010000010">
    <property type="protein sequence ID" value="MFC4501421.1"/>
    <property type="molecule type" value="Genomic_DNA"/>
</dbReference>
<gene>
    <name evidence="1" type="ORF">ACFPIH_18110</name>
</gene>
<reference evidence="2" key="1">
    <citation type="journal article" date="2019" name="Int. J. Syst. Evol. Microbiol.">
        <title>The Global Catalogue of Microorganisms (GCM) 10K type strain sequencing project: providing services to taxonomists for standard genome sequencing and annotation.</title>
        <authorList>
            <consortium name="The Broad Institute Genomics Platform"/>
            <consortium name="The Broad Institute Genome Sequencing Center for Infectious Disease"/>
            <person name="Wu L."/>
            <person name="Ma J."/>
        </authorList>
    </citation>
    <scope>NUCLEOTIDE SEQUENCE [LARGE SCALE GENOMIC DNA]</scope>
    <source>
        <strain evidence="2">CGMCC 4.7177</strain>
    </source>
</reference>
<name>A0ABV9AQQ6_9ACTN</name>
<keyword evidence="2" id="KW-1185">Reference proteome</keyword>
<comment type="caution">
    <text evidence="1">The sequence shown here is derived from an EMBL/GenBank/DDBJ whole genome shotgun (WGS) entry which is preliminary data.</text>
</comment>
<accession>A0ABV9AQQ6</accession>
<protein>
    <recommendedName>
        <fullName evidence="3">Flagellar hook-length control protein FliK</fullName>
    </recommendedName>
</protein>